<dbReference type="OrthoDB" id="1523598at2"/>
<comment type="caution">
    <text evidence="1">The sequence shown here is derived from an EMBL/GenBank/DDBJ whole genome shotgun (WGS) entry which is preliminary data.</text>
</comment>
<dbReference type="Proteomes" id="UP000036176">
    <property type="component" value="Unassembled WGS sequence"/>
</dbReference>
<dbReference type="PATRIC" id="fig|1800.3.peg.915"/>
<dbReference type="EMBL" id="JYNX01000019">
    <property type="protein sequence ID" value="KMO84109.1"/>
    <property type="molecule type" value="Genomic_DNA"/>
</dbReference>
<sequence length="367" mass="38561">MGIAIGAGVGANAANAPLDVAVIGGALVTVGPDNGGIFGVPMSIDGLTDAIRAFQVFQGMKAPDGRVDPAGNTIARLNAILFPDEVGITELVDGALATTVDSTTWAPVEASLVSDFVFEWAGVAGAGAMHYFQLNEHSVPRWFGVLVPEGALRYDRVHIFFHPTPAQAGHPDGEYHGLGSFRDVFHYLSDSFGSQFCASASDRILVMPLMTQAAAADCGIFPQRWANYLGCILGRLATGMSVGAPHLTISSVVVSSFSSGITYSHQFRTRTNLGPRLAGVIDFDGGFSSYSNLSQQLTGPAGHVVKAQQSAANNIPAQAAQNIFPLPRERWGGPWAASFDPNPQTARLQVHAGIPQAMMKIAAERAG</sequence>
<dbReference type="RefSeq" id="WP_048417021.1">
    <property type="nucleotide sequence ID" value="NZ_JYNX01000019.1"/>
</dbReference>
<name>A0A0J6WNF4_MYCCU</name>
<evidence type="ECO:0000313" key="2">
    <source>
        <dbReference type="Proteomes" id="UP000036176"/>
    </source>
</evidence>
<protein>
    <submittedName>
        <fullName evidence="1">Uncharacterized protein</fullName>
    </submittedName>
</protein>
<gene>
    <name evidence="1" type="ORF">MCHUDSM44219_00914</name>
</gene>
<proteinExistence type="predicted"/>
<reference evidence="1 2" key="1">
    <citation type="journal article" date="2015" name="Genome Biol. Evol.">
        <title>Characterization of Three Mycobacterium spp. with Potential Use in Bioremediation by Genome Sequencing and Comparative Genomics.</title>
        <authorList>
            <person name="Das S."/>
            <person name="Pettersson B.M."/>
            <person name="Behra P.R."/>
            <person name="Ramesh M."/>
            <person name="Dasgupta S."/>
            <person name="Bhattacharya A."/>
            <person name="Kirsebom L.A."/>
        </authorList>
    </citation>
    <scope>NUCLEOTIDE SEQUENCE [LARGE SCALE GENOMIC DNA]</scope>
    <source>
        <strain evidence="1 2">DSM 44219</strain>
    </source>
</reference>
<evidence type="ECO:0000313" key="1">
    <source>
        <dbReference type="EMBL" id="KMO84109.1"/>
    </source>
</evidence>
<organism evidence="1 2">
    <name type="scientific">Mycolicibacterium chubuense</name>
    <name type="common">Mycobacterium chubuense</name>
    <dbReference type="NCBI Taxonomy" id="1800"/>
    <lineage>
        <taxon>Bacteria</taxon>
        <taxon>Bacillati</taxon>
        <taxon>Actinomycetota</taxon>
        <taxon>Actinomycetes</taxon>
        <taxon>Mycobacteriales</taxon>
        <taxon>Mycobacteriaceae</taxon>
        <taxon>Mycolicibacterium</taxon>
    </lineage>
</organism>
<keyword evidence="2" id="KW-1185">Reference proteome</keyword>
<dbReference type="AlphaFoldDB" id="A0A0J6WNF4"/>
<accession>A0A0J6WNF4</accession>